<proteinExistence type="inferred from homology"/>
<sequence>MLNNKVSIAELAERLALRFNIAQNDAVAIVKATRDFFIDNINAQNRIVIKRFGSVKYTKVLPYESRNPLTGEKVVTKHKSVPRFTPVRSTIRYIDDN</sequence>
<dbReference type="EMBL" id="JAPMLD010000002">
    <property type="protein sequence ID" value="MDW4823745.1"/>
    <property type="molecule type" value="Genomic_DNA"/>
</dbReference>
<evidence type="ECO:0000313" key="9">
    <source>
        <dbReference type="Proteomes" id="UP001271263"/>
    </source>
</evidence>
<keyword evidence="3" id="KW-0226">DNA condensation</keyword>
<dbReference type="InterPro" id="IPR010992">
    <property type="entry name" value="IHF-like_DNA-bd_dom_sf"/>
</dbReference>
<keyword evidence="4 6" id="KW-0238">DNA-binding</keyword>
<reference evidence="7 9" key="1">
    <citation type="journal article" date="2022" name="bioRxiv">
        <title>Prophages regulate Shewanella fidelis 3313 motility and biofilm formation: implications for gut colonization dynamics in Ciona robusta.</title>
        <authorList>
            <person name="Natarajan O."/>
            <person name="Gibboney S.L."/>
            <person name="Young M.N."/>
            <person name="Lim S.J."/>
            <person name="Pluta N."/>
            <person name="Atkinson C.G."/>
            <person name="Leigh B.A."/>
            <person name="Liberti A."/>
            <person name="Kees E.D."/>
            <person name="Breitbart M."/>
            <person name="Gralnick J.A."/>
            <person name="Dishaw L.J."/>
        </authorList>
    </citation>
    <scope>NUCLEOTIDE SEQUENCE [LARGE SCALE GENOMIC DNA]</scope>
    <source>
        <strain evidence="7 9">JG4066</strain>
    </source>
</reference>
<dbReference type="EMBL" id="JAPMLE010000001">
    <property type="protein sequence ID" value="MDR8523819.1"/>
    <property type="molecule type" value="Genomic_DNA"/>
</dbReference>
<gene>
    <name evidence="6" type="ORF">OS133_09060</name>
    <name evidence="7" type="ORF">OS134_06650</name>
</gene>
<evidence type="ECO:0000256" key="1">
    <source>
        <dbReference type="ARBA" id="ARBA00003819"/>
    </source>
</evidence>
<dbReference type="PANTHER" id="PTHR33175:SF3">
    <property type="entry name" value="DNA-BINDING PROTEIN HU-BETA"/>
    <property type="match status" value="1"/>
</dbReference>
<evidence type="ECO:0000256" key="3">
    <source>
        <dbReference type="ARBA" id="ARBA00023067"/>
    </source>
</evidence>
<evidence type="ECO:0000256" key="4">
    <source>
        <dbReference type="ARBA" id="ARBA00023125"/>
    </source>
</evidence>
<dbReference type="Pfam" id="PF00216">
    <property type="entry name" value="Bac_DNA_binding"/>
    <property type="match status" value="1"/>
</dbReference>
<dbReference type="PANTHER" id="PTHR33175">
    <property type="entry name" value="DNA-BINDING PROTEIN HU"/>
    <property type="match status" value="1"/>
</dbReference>
<dbReference type="GO" id="GO:0003677">
    <property type="term" value="F:DNA binding"/>
    <property type="evidence" value="ECO:0007669"/>
    <property type="project" value="UniProtKB-KW"/>
</dbReference>
<accession>A0AAW8NPT6</accession>
<dbReference type="AlphaFoldDB" id="A0AAW8NPT6"/>
<dbReference type="SUPFAM" id="SSF47729">
    <property type="entry name" value="IHF-like DNA-binding proteins"/>
    <property type="match status" value="1"/>
</dbReference>
<keyword evidence="9" id="KW-1185">Reference proteome</keyword>
<name>A0AAW8NPT6_9GAMM</name>
<evidence type="ECO:0000313" key="8">
    <source>
        <dbReference type="Proteomes" id="UP001259340"/>
    </source>
</evidence>
<dbReference type="RefSeq" id="WP_310654662.1">
    <property type="nucleotide sequence ID" value="NZ_JAPMLA010000001.1"/>
</dbReference>
<dbReference type="GO" id="GO:0030527">
    <property type="term" value="F:structural constituent of chromatin"/>
    <property type="evidence" value="ECO:0007669"/>
    <property type="project" value="InterPro"/>
</dbReference>
<comment type="function">
    <text evidence="1">Histone-like DNA-binding protein which is capable of wrapping DNA to stabilize it, and thus to prevent its denaturation under extreme environmental conditions.</text>
</comment>
<dbReference type="Proteomes" id="UP001271263">
    <property type="component" value="Unassembled WGS sequence"/>
</dbReference>
<evidence type="ECO:0000313" key="6">
    <source>
        <dbReference type="EMBL" id="MDR8523819.1"/>
    </source>
</evidence>
<evidence type="ECO:0000256" key="2">
    <source>
        <dbReference type="ARBA" id="ARBA00010529"/>
    </source>
</evidence>
<evidence type="ECO:0000256" key="5">
    <source>
        <dbReference type="RuleBase" id="RU003939"/>
    </source>
</evidence>
<comment type="caution">
    <text evidence="6">The sequence shown here is derived from an EMBL/GenBank/DDBJ whole genome shotgun (WGS) entry which is preliminary data.</text>
</comment>
<protein>
    <submittedName>
        <fullName evidence="6">HU family DNA-binding protein</fullName>
    </submittedName>
</protein>
<dbReference type="SMART" id="SM00411">
    <property type="entry name" value="BHL"/>
    <property type="match status" value="1"/>
</dbReference>
<dbReference type="Proteomes" id="UP001259340">
    <property type="component" value="Unassembled WGS sequence"/>
</dbReference>
<dbReference type="GO" id="GO:0030261">
    <property type="term" value="P:chromosome condensation"/>
    <property type="evidence" value="ECO:0007669"/>
    <property type="project" value="UniProtKB-KW"/>
</dbReference>
<reference evidence="6" key="2">
    <citation type="submission" date="2022-11" db="EMBL/GenBank/DDBJ databases">
        <title>Prophages regulate Shewanella fidelis motility and biofilm formation: implications for gut colonization dynamics in Ciona robusta.</title>
        <authorList>
            <person name="Natarajan O."/>
            <person name="Gibboney S.L."/>
            <person name="Young M.N."/>
            <person name="Lim S.J."/>
            <person name="Pluta N."/>
            <person name="Atkinson C.G.F."/>
            <person name="Leigh B.A."/>
            <person name="Liberti A."/>
            <person name="Kees E."/>
            <person name="Breitbart M."/>
            <person name="Gralnick J."/>
            <person name="Dishaw L.J."/>
        </authorList>
    </citation>
    <scope>NUCLEOTIDE SEQUENCE</scope>
    <source>
        <strain evidence="6">3313</strain>
    </source>
</reference>
<dbReference type="Gene3D" id="4.10.520.10">
    <property type="entry name" value="IHF-like DNA-binding proteins"/>
    <property type="match status" value="1"/>
</dbReference>
<evidence type="ECO:0000313" key="7">
    <source>
        <dbReference type="EMBL" id="MDW4823745.1"/>
    </source>
</evidence>
<dbReference type="GO" id="GO:0005829">
    <property type="term" value="C:cytosol"/>
    <property type="evidence" value="ECO:0007669"/>
    <property type="project" value="TreeGrafter"/>
</dbReference>
<organism evidence="6 8">
    <name type="scientific">Shewanella fidelis</name>
    <dbReference type="NCBI Taxonomy" id="173509"/>
    <lineage>
        <taxon>Bacteria</taxon>
        <taxon>Pseudomonadati</taxon>
        <taxon>Pseudomonadota</taxon>
        <taxon>Gammaproteobacteria</taxon>
        <taxon>Alteromonadales</taxon>
        <taxon>Shewanellaceae</taxon>
        <taxon>Shewanella</taxon>
    </lineage>
</organism>
<comment type="similarity">
    <text evidence="2 5">Belongs to the bacterial histone-like protein family.</text>
</comment>
<dbReference type="InterPro" id="IPR000119">
    <property type="entry name" value="Hist_DNA-bd"/>
</dbReference>